<evidence type="ECO:0000256" key="1">
    <source>
        <dbReference type="SAM" id="MobiDB-lite"/>
    </source>
</evidence>
<sequence length="270" mass="29255">MKFLITLLSAAGLLASGISAAPLNERGIIRTRAPGTDYDIDDAIVDWMSDPKTKRRIKTACGTVGGWEGWAQLELEAEFREKFQIPENTDIREQSKVFEGRQIADFLLPETATHKGMIIELKCENKNAQSGDGMQKPVGSDKKKIYNVKANYKDHTFMAVAMAFTPKADKALTKVGMKPIPKAEADMGAGNTMRAYKERMEVGTLTKDMDDLEEAFKGLFGSTPPASPQARPKTPPTTGSGAPARPKTPPPTKKPTGSPPPAPKKPNGSP</sequence>
<keyword evidence="4" id="KW-1185">Reference proteome</keyword>
<name>A0A163LQA5_DIDRA</name>
<dbReference type="EMBL" id="JYNV01000038">
    <property type="protein sequence ID" value="KZM28007.1"/>
    <property type="molecule type" value="Genomic_DNA"/>
</dbReference>
<dbReference type="AlphaFoldDB" id="A0A163LQA5"/>
<feature type="chain" id="PRO_5043881743" evidence="2">
    <location>
        <begin position="21"/>
        <end position="270"/>
    </location>
</feature>
<evidence type="ECO:0000313" key="3">
    <source>
        <dbReference type="EMBL" id="KZM28007.1"/>
    </source>
</evidence>
<keyword evidence="2" id="KW-0732">Signal</keyword>
<proteinExistence type="predicted"/>
<comment type="caution">
    <text evidence="3">The sequence shown here is derived from an EMBL/GenBank/DDBJ whole genome shotgun (WGS) entry which is preliminary data.</text>
</comment>
<evidence type="ECO:0000256" key="2">
    <source>
        <dbReference type="SAM" id="SignalP"/>
    </source>
</evidence>
<protein>
    <submittedName>
        <fullName evidence="3">Uncharacterized protein</fullName>
    </submittedName>
</protein>
<feature type="compositionally biased region" description="Pro residues" evidence="1">
    <location>
        <begin position="246"/>
        <end position="270"/>
    </location>
</feature>
<dbReference type="Proteomes" id="UP000076837">
    <property type="component" value="Unassembled WGS sequence"/>
</dbReference>
<evidence type="ECO:0000313" key="4">
    <source>
        <dbReference type="Proteomes" id="UP000076837"/>
    </source>
</evidence>
<reference evidence="3 4" key="1">
    <citation type="journal article" date="2016" name="Sci. Rep.">
        <title>Draft genome sequencing and secretome analysis of fungal phytopathogen Ascochyta rabiei provides insight into the necrotrophic effector repertoire.</title>
        <authorList>
            <person name="Verma S."/>
            <person name="Gazara R.K."/>
            <person name="Nizam S."/>
            <person name="Parween S."/>
            <person name="Chattopadhyay D."/>
            <person name="Verma P.K."/>
        </authorList>
    </citation>
    <scope>NUCLEOTIDE SEQUENCE [LARGE SCALE GENOMIC DNA]</scope>
    <source>
        <strain evidence="3 4">ArDII</strain>
    </source>
</reference>
<feature type="region of interest" description="Disordered" evidence="1">
    <location>
        <begin position="216"/>
        <end position="270"/>
    </location>
</feature>
<dbReference type="OrthoDB" id="5233271at2759"/>
<gene>
    <name evidence="3" type="ORF">ST47_g825</name>
</gene>
<feature type="signal peptide" evidence="2">
    <location>
        <begin position="1"/>
        <end position="20"/>
    </location>
</feature>
<organism evidence="3 4">
    <name type="scientific">Didymella rabiei</name>
    <name type="common">Chickpea ascochyta blight fungus</name>
    <name type="synonym">Mycosphaerella rabiei</name>
    <dbReference type="NCBI Taxonomy" id="5454"/>
    <lineage>
        <taxon>Eukaryota</taxon>
        <taxon>Fungi</taxon>
        <taxon>Dikarya</taxon>
        <taxon>Ascomycota</taxon>
        <taxon>Pezizomycotina</taxon>
        <taxon>Dothideomycetes</taxon>
        <taxon>Pleosporomycetidae</taxon>
        <taxon>Pleosporales</taxon>
        <taxon>Pleosporineae</taxon>
        <taxon>Didymellaceae</taxon>
        <taxon>Ascochyta</taxon>
    </lineage>
</organism>
<accession>A0A163LQA5</accession>